<gene>
    <name evidence="2" type="ORF">GCM10017596_01350</name>
</gene>
<feature type="region of interest" description="Disordered" evidence="1">
    <location>
        <begin position="181"/>
        <end position="202"/>
    </location>
</feature>
<feature type="compositionally biased region" description="Basic and acidic residues" evidence="1">
    <location>
        <begin position="182"/>
        <end position="192"/>
    </location>
</feature>
<organism evidence="2 3">
    <name type="scientific">Microbacterium keratanolyticum</name>
    <dbReference type="NCBI Taxonomy" id="67574"/>
    <lineage>
        <taxon>Bacteria</taxon>
        <taxon>Bacillati</taxon>
        <taxon>Actinomycetota</taxon>
        <taxon>Actinomycetes</taxon>
        <taxon>Micrococcales</taxon>
        <taxon>Microbacteriaceae</taxon>
        <taxon>Microbacterium</taxon>
    </lineage>
</organism>
<dbReference type="EMBL" id="BSET01000001">
    <property type="protein sequence ID" value="GLK00420.1"/>
    <property type="molecule type" value="Genomic_DNA"/>
</dbReference>
<evidence type="ECO:0000313" key="2">
    <source>
        <dbReference type="EMBL" id="GLK00420.1"/>
    </source>
</evidence>
<dbReference type="AlphaFoldDB" id="A0A9W6HQV5"/>
<reference evidence="2" key="2">
    <citation type="submission" date="2023-01" db="EMBL/GenBank/DDBJ databases">
        <authorList>
            <person name="Sun Q."/>
            <person name="Evtushenko L."/>
        </authorList>
    </citation>
    <scope>NUCLEOTIDE SEQUENCE</scope>
    <source>
        <strain evidence="2">VKM Ac-1958</strain>
    </source>
</reference>
<reference evidence="2" key="1">
    <citation type="journal article" date="2014" name="Int. J. Syst. Evol. Microbiol.">
        <title>Complete genome sequence of Corynebacterium casei LMG S-19264T (=DSM 44701T), isolated from a smear-ripened cheese.</title>
        <authorList>
            <consortium name="US DOE Joint Genome Institute (JGI-PGF)"/>
            <person name="Walter F."/>
            <person name="Albersmeier A."/>
            <person name="Kalinowski J."/>
            <person name="Ruckert C."/>
        </authorList>
    </citation>
    <scope>NUCLEOTIDE SEQUENCE</scope>
    <source>
        <strain evidence="2">VKM Ac-1958</strain>
    </source>
</reference>
<name>A0A9W6HQV5_9MICO</name>
<proteinExistence type="predicted"/>
<accession>A0A9W6HQV5</accession>
<dbReference type="Proteomes" id="UP001142325">
    <property type="component" value="Unassembled WGS sequence"/>
</dbReference>
<sequence>MRTPRELRDPQLCAAAAEFESVSAPSVGAYRRFMNTQLKIAGQSPEPLGLGSVLIGSLPATLMTEDAPDRYTVEAVFTRKADRDEVAAIQGNAVRAHLSAKGYSTVELHVADRRLEIANTNLEELRDGLAAVIADELSEISAAIQSRREITAHRFLADSVREQTRVAAVAELADAVAFDRSPQSDDEARIEDWVEEGGAVRT</sequence>
<evidence type="ECO:0000256" key="1">
    <source>
        <dbReference type="SAM" id="MobiDB-lite"/>
    </source>
</evidence>
<evidence type="ECO:0000313" key="3">
    <source>
        <dbReference type="Proteomes" id="UP001142325"/>
    </source>
</evidence>
<comment type="caution">
    <text evidence="2">The sequence shown here is derived from an EMBL/GenBank/DDBJ whole genome shotgun (WGS) entry which is preliminary data.</text>
</comment>
<protein>
    <submittedName>
        <fullName evidence="2">Uncharacterized protein</fullName>
    </submittedName>
</protein>
<keyword evidence="3" id="KW-1185">Reference proteome</keyword>